<dbReference type="InterPro" id="IPR050563">
    <property type="entry name" value="4-hydroxybenzoyl-CoA_TE"/>
</dbReference>
<protein>
    <submittedName>
        <fullName evidence="1">Thioesterase</fullName>
    </submittedName>
</protein>
<evidence type="ECO:0000313" key="2">
    <source>
        <dbReference type="Proteomes" id="UP000078459"/>
    </source>
</evidence>
<dbReference type="AlphaFoldDB" id="A0A179DFL1"/>
<evidence type="ECO:0000313" key="1">
    <source>
        <dbReference type="EMBL" id="OAQ39837.1"/>
    </source>
</evidence>
<dbReference type="GO" id="GO:0047617">
    <property type="term" value="F:fatty acyl-CoA hydrolase activity"/>
    <property type="evidence" value="ECO:0007669"/>
    <property type="project" value="TreeGrafter"/>
</dbReference>
<dbReference type="SUPFAM" id="SSF54637">
    <property type="entry name" value="Thioesterase/thiol ester dehydrase-isomerase"/>
    <property type="match status" value="1"/>
</dbReference>
<dbReference type="RefSeq" id="WP_068822454.1">
    <property type="nucleotide sequence ID" value="NZ_LWHJ01000027.1"/>
</dbReference>
<comment type="caution">
    <text evidence="1">The sequence shown here is derived from an EMBL/GenBank/DDBJ whole genome shotgun (WGS) entry which is preliminary data.</text>
</comment>
<reference evidence="1 2" key="2">
    <citation type="submission" date="2016-06" db="EMBL/GenBank/DDBJ databases">
        <title>Pedobacter psychrophilus sp. nov., isolated from Antarctic fragmentary rock.</title>
        <authorList>
            <person name="Svec P."/>
        </authorList>
    </citation>
    <scope>NUCLEOTIDE SEQUENCE [LARGE SCALE GENOMIC DNA]</scope>
    <source>
        <strain evidence="1 2">CCM 8644</strain>
    </source>
</reference>
<dbReference type="PANTHER" id="PTHR31793:SF24">
    <property type="entry name" value="LONG-CHAIN ACYL-COA THIOESTERASE FADM"/>
    <property type="match status" value="1"/>
</dbReference>
<keyword evidence="2" id="KW-1185">Reference proteome</keyword>
<dbReference type="Pfam" id="PF13279">
    <property type="entry name" value="4HBT_2"/>
    <property type="match status" value="1"/>
</dbReference>
<gene>
    <name evidence="1" type="ORF">A5893_09710</name>
</gene>
<dbReference type="PANTHER" id="PTHR31793">
    <property type="entry name" value="4-HYDROXYBENZOYL-COA THIOESTERASE FAMILY MEMBER"/>
    <property type="match status" value="1"/>
</dbReference>
<dbReference type="InterPro" id="IPR029069">
    <property type="entry name" value="HotDog_dom_sf"/>
</dbReference>
<accession>A0A179DFL1</accession>
<proteinExistence type="predicted"/>
<organism evidence="1 2">
    <name type="scientific">Pedobacter psychrophilus</name>
    <dbReference type="NCBI Taxonomy" id="1826909"/>
    <lineage>
        <taxon>Bacteria</taxon>
        <taxon>Pseudomonadati</taxon>
        <taxon>Bacteroidota</taxon>
        <taxon>Sphingobacteriia</taxon>
        <taxon>Sphingobacteriales</taxon>
        <taxon>Sphingobacteriaceae</taxon>
        <taxon>Pedobacter</taxon>
    </lineage>
</organism>
<dbReference type="CDD" id="cd00586">
    <property type="entry name" value="4HBT"/>
    <property type="match status" value="1"/>
</dbReference>
<dbReference type="Proteomes" id="UP000078459">
    <property type="component" value="Unassembled WGS sequence"/>
</dbReference>
<reference evidence="1 2" key="1">
    <citation type="submission" date="2016-04" db="EMBL/GenBank/DDBJ databases">
        <authorList>
            <person name="Evans L.H."/>
            <person name="Alamgir A."/>
            <person name="Owens N."/>
            <person name="Weber N.D."/>
            <person name="Virtaneva K."/>
            <person name="Barbian K."/>
            <person name="Babar A."/>
            <person name="Rosenke K."/>
        </authorList>
    </citation>
    <scope>NUCLEOTIDE SEQUENCE [LARGE SCALE GENOMIC DNA]</scope>
    <source>
        <strain evidence="1 2">CCM 8644</strain>
    </source>
</reference>
<dbReference type="Gene3D" id="3.10.129.10">
    <property type="entry name" value="Hotdog Thioesterase"/>
    <property type="match status" value="1"/>
</dbReference>
<sequence length="149" mass="17637">MDIKEVLKKFKYKTEIPIRFSDMDMFGHANNAVYLTYFEQARSNYWKDIIKWDWKKTGIIVAKAEVNYIKPIVLDEQIIAYVKTSRLGNSSWDIEYVLVCINEDETESLRTHGKSVQVAIDYQTNKPTPIPAEERYLMKNYDDIWLNEV</sequence>
<dbReference type="OrthoDB" id="9791529at2"/>
<dbReference type="EMBL" id="LWHJ01000027">
    <property type="protein sequence ID" value="OAQ39837.1"/>
    <property type="molecule type" value="Genomic_DNA"/>
</dbReference>
<dbReference type="STRING" id="1826909.A5893_09710"/>
<name>A0A179DFL1_9SPHI</name>